<feature type="coiled-coil region" evidence="1">
    <location>
        <begin position="483"/>
        <end position="570"/>
    </location>
</feature>
<evidence type="ECO:0000256" key="3">
    <source>
        <dbReference type="SAM" id="Phobius"/>
    </source>
</evidence>
<feature type="region of interest" description="Disordered" evidence="2">
    <location>
        <begin position="1"/>
        <end position="79"/>
    </location>
</feature>
<evidence type="ECO:0000256" key="1">
    <source>
        <dbReference type="SAM" id="Coils"/>
    </source>
</evidence>
<evidence type="ECO:0000313" key="4">
    <source>
        <dbReference type="EMBL" id="QDZ25078.1"/>
    </source>
</evidence>
<proteinExistence type="predicted"/>
<feature type="compositionally biased region" description="Basic and acidic residues" evidence="2">
    <location>
        <begin position="117"/>
        <end position="129"/>
    </location>
</feature>
<feature type="compositionally biased region" description="Basic and acidic residues" evidence="2">
    <location>
        <begin position="37"/>
        <end position="52"/>
    </location>
</feature>
<feature type="compositionally biased region" description="Basic and acidic residues" evidence="2">
    <location>
        <begin position="241"/>
        <end position="260"/>
    </location>
</feature>
<accession>A0A5B8MW83</accession>
<dbReference type="STRING" id="1764295.A0A5B8MW83"/>
<keyword evidence="5" id="KW-1185">Reference proteome</keyword>
<feature type="compositionally biased region" description="Basic residues" evidence="2">
    <location>
        <begin position="53"/>
        <end position="64"/>
    </location>
</feature>
<feature type="compositionally biased region" description="Basic and acidic residues" evidence="2">
    <location>
        <begin position="305"/>
        <end position="337"/>
    </location>
</feature>
<name>A0A5B8MW83_9CHLO</name>
<feature type="compositionally biased region" description="Basic and acidic residues" evidence="2">
    <location>
        <begin position="139"/>
        <end position="160"/>
    </location>
</feature>
<gene>
    <name evidence="4" type="ORF">A3770_15p75960</name>
</gene>
<feature type="region of interest" description="Disordered" evidence="2">
    <location>
        <begin position="175"/>
        <end position="206"/>
    </location>
</feature>
<evidence type="ECO:0000313" key="5">
    <source>
        <dbReference type="Proteomes" id="UP000316726"/>
    </source>
</evidence>
<organism evidence="4 5">
    <name type="scientific">Chloropicon primus</name>
    <dbReference type="NCBI Taxonomy" id="1764295"/>
    <lineage>
        <taxon>Eukaryota</taxon>
        <taxon>Viridiplantae</taxon>
        <taxon>Chlorophyta</taxon>
        <taxon>Chloropicophyceae</taxon>
        <taxon>Chloropicales</taxon>
        <taxon>Chloropicaceae</taxon>
        <taxon>Chloropicon</taxon>
    </lineage>
</organism>
<feature type="region of interest" description="Disordered" evidence="2">
    <location>
        <begin position="290"/>
        <end position="337"/>
    </location>
</feature>
<protein>
    <submittedName>
        <fullName evidence="4">Uncharacterized protein</fullName>
    </submittedName>
</protein>
<keyword evidence="3" id="KW-1133">Transmembrane helix</keyword>
<reference evidence="4 5" key="1">
    <citation type="submission" date="2018-07" db="EMBL/GenBank/DDBJ databases">
        <title>The complete nuclear genome of the prasinophyte Chloropicon primus (CCMP1205).</title>
        <authorList>
            <person name="Pombert J.-F."/>
            <person name="Otis C."/>
            <person name="Turmel M."/>
            <person name="Lemieux C."/>
        </authorList>
    </citation>
    <scope>NUCLEOTIDE SEQUENCE [LARGE SCALE GENOMIC DNA]</scope>
    <source>
        <strain evidence="4 5">CCMP1205</strain>
    </source>
</reference>
<dbReference type="Proteomes" id="UP000316726">
    <property type="component" value="Chromosome 15"/>
</dbReference>
<feature type="coiled-coil region" evidence="1">
    <location>
        <begin position="431"/>
        <end position="458"/>
    </location>
</feature>
<feature type="region of interest" description="Disordered" evidence="2">
    <location>
        <begin position="98"/>
        <end position="160"/>
    </location>
</feature>
<dbReference type="EMBL" id="CP031048">
    <property type="protein sequence ID" value="QDZ25078.1"/>
    <property type="molecule type" value="Genomic_DNA"/>
</dbReference>
<keyword evidence="3" id="KW-0812">Transmembrane</keyword>
<evidence type="ECO:0000256" key="2">
    <source>
        <dbReference type="SAM" id="MobiDB-lite"/>
    </source>
</evidence>
<sequence>MASEEEAYYGSPAPASPVSKAVKLGGTPHAKNKAKVKKLEEDLETSREETKAMRKKLHNAIRKGKGIEQEKNALAEDRDKYRAEALELEKRVEELKSKALEDSKASQGHGGGTDDAEATKAKEEVEQLKKQVKSLNQKAEVERKLKEADAKESQTKVEEKDKVIEQLKQEMAHLQSAVRSAAERAANATVNESKASEEHEQQLSQVKTLQRRVAELEGQLEAVGDQEQEKQRLVNEALNLRTERDELENEKLRLESDNQSKQDQLAQVEDQLKSVQKECVSLTQAMEQAKQEARQEIEETESEVAEEREQAKSDVKAALEREARASEREEKAVKSMEEMAQTLQSYRLDEEDRKKKFARLQAQYSSDLEKATSEIDRLNEQVVEQQKTIEEYSSRQAEATVSGEVAAENPVQEDQLKSALVAATEPLSKKIEEYRLKAEETEQQLKASRQKNMELTASLAQMEVSASGHLKVEESVGLYKTAIDEAQAREQALQQELDGLLHERDTLKRTNEELMAGNTVASSSEIKLLREQVDEAQMLKMQAEDSTRKVKQLQKENKDLRWQIAMTSTDESIKVDIPKHLDPARHLPKPKGPFAFLVKHRKQVAIIYLLILHFLVYFALTHHSTKSHHHQSGTKLHEQGRGVY</sequence>
<feature type="region of interest" description="Disordered" evidence="2">
    <location>
        <begin position="237"/>
        <end position="269"/>
    </location>
</feature>
<keyword evidence="3" id="KW-0472">Membrane</keyword>
<feature type="transmembrane region" description="Helical" evidence="3">
    <location>
        <begin position="603"/>
        <end position="620"/>
    </location>
</feature>
<feature type="compositionally biased region" description="Basic and acidic residues" evidence="2">
    <location>
        <begin position="65"/>
        <end position="79"/>
    </location>
</feature>
<feature type="compositionally biased region" description="Low complexity" evidence="2">
    <location>
        <begin position="176"/>
        <end position="192"/>
    </location>
</feature>
<keyword evidence="1" id="KW-0175">Coiled coil</keyword>
<dbReference type="AlphaFoldDB" id="A0A5B8MW83"/>